<sequence>MHAAEVGLVGIFPGKAVISIDGGAPRIVAVGQTLNGVKLVSISGDTAIIEVGGKQERIVLGAQPLNAGGGDDAQGQQSITLIADSRGHFVTTGSLNGALTTFVVDTGASSIAMGPGQARQAGIDYTKGEAAMVGTANGVAKAWRVRIDRVTVNGLTLRDVEGMVLPQDMPIVLLGMTFLNRMNMTREGNTMVLKRRY</sequence>
<gene>
    <name evidence="1" type="ORF">GCM10025770_29610</name>
</gene>
<dbReference type="GO" id="GO:0006508">
    <property type="term" value="P:proteolysis"/>
    <property type="evidence" value="ECO:0007669"/>
    <property type="project" value="UniProtKB-KW"/>
</dbReference>
<proteinExistence type="predicted"/>
<dbReference type="GO" id="GO:0008233">
    <property type="term" value="F:peptidase activity"/>
    <property type="evidence" value="ECO:0007669"/>
    <property type="project" value="UniProtKB-KW"/>
</dbReference>
<name>A0ABP9QXD8_9RHOO</name>
<dbReference type="Gene3D" id="2.40.70.10">
    <property type="entry name" value="Acid Proteases"/>
    <property type="match status" value="1"/>
</dbReference>
<reference evidence="2" key="1">
    <citation type="journal article" date="2019" name="Int. J. Syst. Evol. Microbiol.">
        <title>The Global Catalogue of Microorganisms (GCM) 10K type strain sequencing project: providing services to taxonomists for standard genome sequencing and annotation.</title>
        <authorList>
            <consortium name="The Broad Institute Genomics Platform"/>
            <consortium name="The Broad Institute Genome Sequencing Center for Infectious Disease"/>
            <person name="Wu L."/>
            <person name="Ma J."/>
        </authorList>
    </citation>
    <scope>NUCLEOTIDE SEQUENCE [LARGE SCALE GENOMIC DNA]</scope>
    <source>
        <strain evidence="2">JCM 18715</strain>
    </source>
</reference>
<dbReference type="InterPro" id="IPR021109">
    <property type="entry name" value="Peptidase_aspartic_dom_sf"/>
</dbReference>
<dbReference type="CDD" id="cd05483">
    <property type="entry name" value="retropepsin_like_bacteria"/>
    <property type="match status" value="1"/>
</dbReference>
<comment type="caution">
    <text evidence="1">The sequence shown here is derived from an EMBL/GenBank/DDBJ whole genome shotgun (WGS) entry which is preliminary data.</text>
</comment>
<dbReference type="NCBIfam" id="TIGR02281">
    <property type="entry name" value="clan_AA_DTGA"/>
    <property type="match status" value="1"/>
</dbReference>
<organism evidence="1 2">
    <name type="scientific">Viridibacterium curvum</name>
    <dbReference type="NCBI Taxonomy" id="1101404"/>
    <lineage>
        <taxon>Bacteria</taxon>
        <taxon>Pseudomonadati</taxon>
        <taxon>Pseudomonadota</taxon>
        <taxon>Betaproteobacteria</taxon>
        <taxon>Rhodocyclales</taxon>
        <taxon>Rhodocyclaceae</taxon>
        <taxon>Viridibacterium</taxon>
    </lineage>
</organism>
<keyword evidence="1" id="KW-0378">Hydrolase</keyword>
<dbReference type="InterPro" id="IPR034122">
    <property type="entry name" value="Retropepsin-like_bacterial"/>
</dbReference>
<dbReference type="Proteomes" id="UP001500547">
    <property type="component" value="Unassembled WGS sequence"/>
</dbReference>
<evidence type="ECO:0000313" key="1">
    <source>
        <dbReference type="EMBL" id="GAA5168883.1"/>
    </source>
</evidence>
<dbReference type="EMBL" id="BAABLD010000011">
    <property type="protein sequence ID" value="GAA5168883.1"/>
    <property type="molecule type" value="Genomic_DNA"/>
</dbReference>
<dbReference type="Pfam" id="PF13975">
    <property type="entry name" value="gag-asp_proteas"/>
    <property type="match status" value="1"/>
</dbReference>
<evidence type="ECO:0000313" key="2">
    <source>
        <dbReference type="Proteomes" id="UP001500547"/>
    </source>
</evidence>
<protein>
    <submittedName>
        <fullName evidence="1">TIGR02281 family clan AA aspartic protease</fullName>
    </submittedName>
</protein>
<accession>A0ABP9QXD8</accession>
<dbReference type="SUPFAM" id="SSF50630">
    <property type="entry name" value="Acid proteases"/>
    <property type="match status" value="1"/>
</dbReference>
<keyword evidence="2" id="KW-1185">Reference proteome</keyword>
<dbReference type="InterPro" id="IPR011969">
    <property type="entry name" value="Clan_AA_Asp_peptidase_C"/>
</dbReference>
<dbReference type="RefSeq" id="WP_345533872.1">
    <property type="nucleotide sequence ID" value="NZ_BAABLD010000011.1"/>
</dbReference>
<keyword evidence="1" id="KW-0645">Protease</keyword>